<accession>A0AAE8J5C7</accession>
<dbReference type="EMBL" id="OKRC01000001">
    <property type="protein sequence ID" value="SPE18667.1"/>
    <property type="molecule type" value="Genomic_DNA"/>
</dbReference>
<evidence type="ECO:0008006" key="3">
    <source>
        <dbReference type="Google" id="ProtNLM"/>
    </source>
</evidence>
<dbReference type="InterPro" id="IPR012865">
    <property type="entry name" value="DUF1642"/>
</dbReference>
<protein>
    <recommendedName>
        <fullName evidence="3">DUF1642 domain-containing protein</fullName>
    </recommendedName>
</protein>
<dbReference type="AlphaFoldDB" id="A0AAE8J5C7"/>
<dbReference type="RefSeq" id="WP_105299989.1">
    <property type="nucleotide sequence ID" value="NZ_OKRC01000001.1"/>
</dbReference>
<sequence>MEHEKVKLPKRLYDALQDYGLPENGNESWPVGTISGLYDQWREEESSVLGTFIDENADNQWLLIDAVRYGYEAEPEQLYYVLLVKGDDESFLNVFRGNGRTQVDNRSEDNYWETKLTMPKIEAIDPRYKAFAVPVEEVEADD</sequence>
<comment type="caution">
    <text evidence="1">The sequence shown here is derived from an EMBL/GenBank/DDBJ whole genome shotgun (WGS) entry which is preliminary data.</text>
</comment>
<organism evidence="1 2">
    <name type="scientific">Latilactobacillus sakei</name>
    <name type="common">Lactobacillus sakei</name>
    <dbReference type="NCBI Taxonomy" id="1599"/>
    <lineage>
        <taxon>Bacteria</taxon>
        <taxon>Bacillati</taxon>
        <taxon>Bacillota</taxon>
        <taxon>Bacilli</taxon>
        <taxon>Lactobacillales</taxon>
        <taxon>Lactobacillaceae</taxon>
        <taxon>Latilactobacillus</taxon>
    </lineage>
</organism>
<dbReference type="Proteomes" id="UP000239650">
    <property type="component" value="Unassembled WGS sequence"/>
</dbReference>
<name>A0AAE8J5C7_LATSK</name>
<dbReference type="Pfam" id="PF07852">
    <property type="entry name" value="DUF1642"/>
    <property type="match status" value="1"/>
</dbReference>
<evidence type="ECO:0000313" key="2">
    <source>
        <dbReference type="Proteomes" id="UP000239650"/>
    </source>
</evidence>
<proteinExistence type="predicted"/>
<evidence type="ECO:0000313" key="1">
    <source>
        <dbReference type="EMBL" id="SPE18667.1"/>
    </source>
</evidence>
<reference evidence="1 2" key="1">
    <citation type="submission" date="2018-02" db="EMBL/GenBank/DDBJ databases">
        <authorList>
            <person name="Rodrigo-Torres L."/>
            <person name="Arahal R. D."/>
            <person name="Lucena T."/>
        </authorList>
    </citation>
    <scope>NUCLEOTIDE SEQUENCE [LARGE SCALE GENOMIC DNA]</scope>
    <source>
        <strain evidence="1 2">CECT 9267</strain>
    </source>
</reference>
<gene>
    <name evidence="1" type="ORF">LAS9267_00216</name>
</gene>